<feature type="chain" id="PRO_5012339410" description="Secreted protein" evidence="1">
    <location>
        <begin position="16"/>
        <end position="104"/>
    </location>
</feature>
<keyword evidence="2" id="KW-0496">Mitochondrion</keyword>
<gene>
    <name evidence="2" type="ORF">ABT39_MTgene1611</name>
</gene>
<evidence type="ECO:0008006" key="3">
    <source>
        <dbReference type="Google" id="ProtNLM"/>
    </source>
</evidence>
<feature type="signal peptide" evidence="1">
    <location>
        <begin position="1"/>
        <end position="15"/>
    </location>
</feature>
<evidence type="ECO:0000313" key="2">
    <source>
        <dbReference type="EMBL" id="KUM46510.1"/>
    </source>
</evidence>
<reference evidence="2" key="1">
    <citation type="journal article" date="2015" name="Genome Biol. Evol.">
        <title>Organellar Genomes of White Spruce (Picea glauca): Assembly and Annotation.</title>
        <authorList>
            <person name="Jackman S.D."/>
            <person name="Warren R.L."/>
            <person name="Gibb E.A."/>
            <person name="Vandervalk B.P."/>
            <person name="Mohamadi H."/>
            <person name="Chu J."/>
            <person name="Raymond A."/>
            <person name="Pleasance S."/>
            <person name="Coope R."/>
            <person name="Wildung M.R."/>
            <person name="Ritland C.E."/>
            <person name="Bousquet J."/>
            <person name="Jones S.J."/>
            <person name="Bohlmann J."/>
            <person name="Birol I."/>
        </authorList>
    </citation>
    <scope>NUCLEOTIDE SEQUENCE [LARGE SCALE GENOMIC DNA]</scope>
    <source>
        <tissue evidence="2">Flushing bud</tissue>
    </source>
</reference>
<organism evidence="2">
    <name type="scientific">Picea glauca</name>
    <name type="common">White spruce</name>
    <name type="synonym">Pinus glauca</name>
    <dbReference type="NCBI Taxonomy" id="3330"/>
    <lineage>
        <taxon>Eukaryota</taxon>
        <taxon>Viridiplantae</taxon>
        <taxon>Streptophyta</taxon>
        <taxon>Embryophyta</taxon>
        <taxon>Tracheophyta</taxon>
        <taxon>Spermatophyta</taxon>
        <taxon>Pinopsida</taxon>
        <taxon>Pinidae</taxon>
        <taxon>Conifers I</taxon>
        <taxon>Pinales</taxon>
        <taxon>Pinaceae</taxon>
        <taxon>Picea</taxon>
    </lineage>
</organism>
<evidence type="ECO:0000256" key="1">
    <source>
        <dbReference type="SAM" id="SignalP"/>
    </source>
</evidence>
<dbReference type="AlphaFoldDB" id="A0A101LWA1"/>
<keyword evidence="1" id="KW-0732">Signal</keyword>
<protein>
    <recommendedName>
        <fullName evidence="3">Secreted protein</fullName>
    </recommendedName>
</protein>
<sequence>MLLLSSVFLLPLVSSHPVLSRAMVLDFTLCFFFISTRPVLISVYSLHVSDIRCVLIQFVSHPPHLGMYYPPHLSLCLWNQKKCVGTMFRNGKCKKARREGTLFR</sequence>
<comment type="caution">
    <text evidence="2">The sequence shown here is derived from an EMBL/GenBank/DDBJ whole genome shotgun (WGS) entry which is preliminary data.</text>
</comment>
<geneLocation type="mitochondrion" evidence="2"/>
<dbReference type="EMBL" id="LKAM01000011">
    <property type="protein sequence ID" value="KUM46510.1"/>
    <property type="molecule type" value="Genomic_DNA"/>
</dbReference>
<name>A0A101LWA1_PICGL</name>
<accession>A0A101LWA1</accession>
<proteinExistence type="predicted"/>